<dbReference type="PANTHER" id="PTHR37984:SF5">
    <property type="entry name" value="PROTEIN NYNRIN-LIKE"/>
    <property type="match status" value="1"/>
</dbReference>
<dbReference type="GO" id="GO:0003676">
    <property type="term" value="F:nucleic acid binding"/>
    <property type="evidence" value="ECO:0007669"/>
    <property type="project" value="InterPro"/>
</dbReference>
<gene>
    <name evidence="4" type="ORF">GSOID_T00007856001</name>
</gene>
<keyword evidence="5" id="KW-1185">Reference proteome</keyword>
<dbReference type="Gene3D" id="1.10.340.70">
    <property type="match status" value="1"/>
</dbReference>
<evidence type="ECO:0000313" key="4">
    <source>
        <dbReference type="EMBL" id="CBY09313.1"/>
    </source>
</evidence>
<dbReference type="PANTHER" id="PTHR37984">
    <property type="entry name" value="PROTEIN CBG26694"/>
    <property type="match status" value="1"/>
</dbReference>
<dbReference type="InterPro" id="IPR050951">
    <property type="entry name" value="Retrovirus_Pol_polyprotein"/>
</dbReference>
<feature type="domain" description="Integrase zinc-binding" evidence="3">
    <location>
        <begin position="130"/>
        <end position="183"/>
    </location>
</feature>
<sequence>MGSYYKLDDDSSMEIYIPSWVQKTDLPKELLLKKSHVTACHALGHCFTSGFEKLPISEFRIIEGAQAEDPTIGIIRDLIRNDVDVDKWSAPDNAYEWKKMKKFANFLFIDKTTNLLLIKLEGNVPKVVLPRALRTRYIRDAHEKGHFGVARTIEIMHWCWWSNKRDDISDFISTCEYCARRKGSYIQPATPPLKHVLKGTRPFEIIYCDYVHMPTGKTERVHRVLKNSLWGVANDQGCDWEDALPSVTSWINRGYCKSIKSTPWKIIFGYDYNDSGLALPINSTAAKTANQYAKQIRNTLSIAYEMVKLAQSEADAAVEAKKPYFAPVAIASGDQILLRREVSAEAKKTHQPYIGPFKVLKSNDCILLIDRDGATEFVHRGHVIKYKPRTGQQDDDILELMDTGPDDARPTPTTELRRSTRLKKPIARLGIHSSA</sequence>
<organism evidence="4">
    <name type="scientific">Oikopleura dioica</name>
    <name type="common">Tunicate</name>
    <dbReference type="NCBI Taxonomy" id="34765"/>
    <lineage>
        <taxon>Eukaryota</taxon>
        <taxon>Metazoa</taxon>
        <taxon>Chordata</taxon>
        <taxon>Tunicata</taxon>
        <taxon>Appendicularia</taxon>
        <taxon>Copelata</taxon>
        <taxon>Oikopleuridae</taxon>
        <taxon>Oikopleura</taxon>
    </lineage>
</organism>
<dbReference type="EMBL" id="FN653036">
    <property type="protein sequence ID" value="CBY09313.1"/>
    <property type="molecule type" value="Genomic_DNA"/>
</dbReference>
<dbReference type="Gene3D" id="3.30.420.10">
    <property type="entry name" value="Ribonuclease H-like superfamily/Ribonuclease H"/>
    <property type="match status" value="1"/>
</dbReference>
<dbReference type="Pfam" id="PF17921">
    <property type="entry name" value="Integrase_H2C2"/>
    <property type="match status" value="1"/>
</dbReference>
<evidence type="ECO:0000259" key="3">
    <source>
        <dbReference type="Pfam" id="PF17921"/>
    </source>
</evidence>
<proteinExistence type="predicted"/>
<name>E4XCI8_OIKDI</name>
<reference evidence="4" key="1">
    <citation type="journal article" date="2010" name="Science">
        <title>Plasticity of animal genome architecture unmasked by rapid evolution of a pelagic tunicate.</title>
        <authorList>
            <person name="Denoeud F."/>
            <person name="Henriet S."/>
            <person name="Mungpakdee S."/>
            <person name="Aury J.M."/>
            <person name="Da Silva C."/>
            <person name="Brinkmann H."/>
            <person name="Mikhaleva J."/>
            <person name="Olsen L.C."/>
            <person name="Jubin C."/>
            <person name="Canestro C."/>
            <person name="Bouquet J.M."/>
            <person name="Danks G."/>
            <person name="Poulain J."/>
            <person name="Campsteijn C."/>
            <person name="Adamski M."/>
            <person name="Cross I."/>
            <person name="Yadetie F."/>
            <person name="Muffato M."/>
            <person name="Louis A."/>
            <person name="Butcher S."/>
            <person name="Tsagkogeorga G."/>
            <person name="Konrad A."/>
            <person name="Singh S."/>
            <person name="Jensen M.F."/>
            <person name="Cong E.H."/>
            <person name="Eikeseth-Otteraa H."/>
            <person name="Noel B."/>
            <person name="Anthouard V."/>
            <person name="Porcel B.M."/>
            <person name="Kachouri-Lafond R."/>
            <person name="Nishino A."/>
            <person name="Ugolini M."/>
            <person name="Chourrout P."/>
            <person name="Nishida H."/>
            <person name="Aasland R."/>
            <person name="Huzurbazar S."/>
            <person name="Westhof E."/>
            <person name="Delsuc F."/>
            <person name="Lehrach H."/>
            <person name="Reinhardt R."/>
            <person name="Weissenbach J."/>
            <person name="Roy S.W."/>
            <person name="Artiguenave F."/>
            <person name="Postlethwait J.H."/>
            <person name="Manak J.R."/>
            <person name="Thompson E.M."/>
            <person name="Jaillon O."/>
            <person name="Du Pasquier L."/>
            <person name="Boudinot P."/>
            <person name="Liberles D.A."/>
            <person name="Volff J.N."/>
            <person name="Philippe H."/>
            <person name="Lenhard B."/>
            <person name="Roest Crollius H."/>
            <person name="Wincker P."/>
            <person name="Chourrout D."/>
        </authorList>
    </citation>
    <scope>NUCLEOTIDE SEQUENCE [LARGE SCALE GENOMIC DNA]</scope>
</reference>
<dbReference type="Proteomes" id="UP000001307">
    <property type="component" value="Unassembled WGS sequence"/>
</dbReference>
<dbReference type="InterPro" id="IPR036397">
    <property type="entry name" value="RNaseH_sf"/>
</dbReference>
<dbReference type="AlphaFoldDB" id="E4XCI8"/>
<evidence type="ECO:0000313" key="5">
    <source>
        <dbReference type="Proteomes" id="UP000001307"/>
    </source>
</evidence>
<feature type="region of interest" description="Disordered" evidence="2">
    <location>
        <begin position="402"/>
        <end position="422"/>
    </location>
</feature>
<accession>E4XCI8</accession>
<evidence type="ECO:0000256" key="1">
    <source>
        <dbReference type="ARBA" id="ARBA00039658"/>
    </source>
</evidence>
<protein>
    <recommendedName>
        <fullName evidence="1">Gypsy retrotransposon integrase-like protein 1</fullName>
    </recommendedName>
</protein>
<dbReference type="InterPro" id="IPR041588">
    <property type="entry name" value="Integrase_H2C2"/>
</dbReference>
<dbReference type="OrthoDB" id="3863715at2759"/>
<dbReference type="InParanoid" id="E4XCI8"/>
<evidence type="ECO:0000256" key="2">
    <source>
        <dbReference type="SAM" id="MobiDB-lite"/>
    </source>
</evidence>